<keyword evidence="2" id="KW-1133">Transmembrane helix</keyword>
<evidence type="ECO:0000259" key="4">
    <source>
        <dbReference type="Pfam" id="PF06580"/>
    </source>
</evidence>
<dbReference type="GO" id="GO:0016020">
    <property type="term" value="C:membrane"/>
    <property type="evidence" value="ECO:0007669"/>
    <property type="project" value="InterPro"/>
</dbReference>
<dbReference type="Pfam" id="PF13424">
    <property type="entry name" value="TPR_12"/>
    <property type="match status" value="1"/>
</dbReference>
<dbReference type="Gene3D" id="3.30.565.10">
    <property type="entry name" value="Histidine kinase-like ATPase, C-terminal domain"/>
    <property type="match status" value="1"/>
</dbReference>
<dbReference type="InterPro" id="IPR019734">
    <property type="entry name" value="TPR_rpt"/>
</dbReference>
<accession>A0A1Y1CIZ1</accession>
<dbReference type="SUPFAM" id="SSF55874">
    <property type="entry name" value="ATPase domain of HSP90 chaperone/DNA topoisomerase II/histidine kinase"/>
    <property type="match status" value="1"/>
</dbReference>
<evidence type="ECO:0000313" key="6">
    <source>
        <dbReference type="Proteomes" id="UP000218267"/>
    </source>
</evidence>
<gene>
    <name evidence="5" type="ORF">ALGA_1998</name>
</gene>
<keyword evidence="2" id="KW-0812">Transmembrane</keyword>
<feature type="domain" description="Signal transduction histidine kinase internal region" evidence="4">
    <location>
        <begin position="431"/>
        <end position="508"/>
    </location>
</feature>
<keyword evidence="6" id="KW-1185">Reference proteome</keyword>
<organism evidence="5 6">
    <name type="scientific">Labilibaculum antarcticum</name>
    <dbReference type="NCBI Taxonomy" id="1717717"/>
    <lineage>
        <taxon>Bacteria</taxon>
        <taxon>Pseudomonadati</taxon>
        <taxon>Bacteroidota</taxon>
        <taxon>Bacteroidia</taxon>
        <taxon>Marinilabiliales</taxon>
        <taxon>Marinifilaceae</taxon>
        <taxon>Labilibaculum</taxon>
    </lineage>
</organism>
<dbReference type="InterPro" id="IPR050640">
    <property type="entry name" value="Bact_2-comp_sensor_kinase"/>
</dbReference>
<evidence type="ECO:0000256" key="1">
    <source>
        <dbReference type="PROSITE-ProRule" id="PRU00339"/>
    </source>
</evidence>
<dbReference type="SMART" id="SM00028">
    <property type="entry name" value="TPR"/>
    <property type="match status" value="8"/>
</dbReference>
<dbReference type="InterPro" id="IPR036890">
    <property type="entry name" value="HATPase_C_sf"/>
</dbReference>
<feature type="chain" id="PRO_5013231360" description="Signal transduction histidine kinase internal region domain-containing protein" evidence="3">
    <location>
        <begin position="22"/>
        <end position="643"/>
    </location>
</feature>
<dbReference type="KEGG" id="mbas:ALGA_1998"/>
<dbReference type="InterPro" id="IPR011990">
    <property type="entry name" value="TPR-like_helical_dom_sf"/>
</dbReference>
<sequence length="643" mass="74030">MKLLRATLIFILISCYSSTFANVFSPNNKQEENPATQQITHFLDSSVYLRNSSIDKSIAICQKAIEMAEETQDPKLLSKAYKTQGINYYISGTTDSAFLYYNKAIPQFEALNSKSDIGKVLGNIGLLYKRQAKYDMALEYYLRNLNIYKEIDYREGLGSVFNNLGNLYYLQENLTTAESYYQLALSNFKNFKNSKEIANAYCNLGAIAEQNKNFTKSLDLYTQSLHENSKVGDVLFDSKLLFNIGYLYHSQNILDSATVYVKKAEKIRIQIGDKHGLISAKLELARIAMSERNTYLAEKYLQEADQLAVKNNMLKWRSEILNSLTNIYREKQDFKEAFVSQSKMIQVNDSLNKISSNNRFSELSIAYETEKSQQELELLQQKSQIQHLELAKKNSWLIILTIVMILGALAIMVSLRINRLRADHKIMDLRQKVLLTQMNPHFLFNSLTAIQSFILDKKNEEANNYLSRLASLVRGILENSREEFVSLRTELETLRDYIGLQKLRFENEISYEFEIDKNIDQDQVLVPPMLAQPFVENALVHGMLRTNPNAQIQVKISLNKNMDLLRFQIKDNGIGIDEAKKNRQNRNHKSVATSIALDRVKIYNFKSAKKMKFEIIDLKHQDPKLQGTLVCYSIPINLNGYKS</sequence>
<dbReference type="SUPFAM" id="SSF48452">
    <property type="entry name" value="TPR-like"/>
    <property type="match status" value="2"/>
</dbReference>
<dbReference type="Pfam" id="PF06580">
    <property type="entry name" value="His_kinase"/>
    <property type="match status" value="1"/>
</dbReference>
<evidence type="ECO:0000256" key="3">
    <source>
        <dbReference type="SAM" id="SignalP"/>
    </source>
</evidence>
<proteinExistence type="predicted"/>
<feature type="signal peptide" evidence="3">
    <location>
        <begin position="1"/>
        <end position="21"/>
    </location>
</feature>
<feature type="repeat" description="TPR" evidence="1">
    <location>
        <begin position="118"/>
        <end position="151"/>
    </location>
</feature>
<dbReference type="PANTHER" id="PTHR34220">
    <property type="entry name" value="SENSOR HISTIDINE KINASE YPDA"/>
    <property type="match status" value="1"/>
</dbReference>
<dbReference type="PANTHER" id="PTHR34220:SF7">
    <property type="entry name" value="SENSOR HISTIDINE KINASE YPDA"/>
    <property type="match status" value="1"/>
</dbReference>
<name>A0A1Y1CIZ1_9BACT</name>
<keyword evidence="2" id="KW-0472">Membrane</keyword>
<evidence type="ECO:0000256" key="2">
    <source>
        <dbReference type="SAM" id="Phobius"/>
    </source>
</evidence>
<keyword evidence="3" id="KW-0732">Signal</keyword>
<reference evidence="5 6" key="1">
    <citation type="journal article" date="2018" name="Mar. Genomics">
        <title>Complete genome sequence of Marinifilaceae bacterium strain SPP2, isolated from the Antarctic marine sediment.</title>
        <authorList>
            <person name="Watanabe M."/>
            <person name="Kojima H."/>
            <person name="Fukui M."/>
        </authorList>
    </citation>
    <scope>NUCLEOTIDE SEQUENCE [LARGE SCALE GENOMIC DNA]</scope>
    <source>
        <strain evidence="5 6">SPP2</strain>
    </source>
</reference>
<dbReference type="GO" id="GO:0000155">
    <property type="term" value="F:phosphorelay sensor kinase activity"/>
    <property type="evidence" value="ECO:0007669"/>
    <property type="project" value="InterPro"/>
</dbReference>
<dbReference type="EMBL" id="AP018042">
    <property type="protein sequence ID" value="BAX80356.1"/>
    <property type="molecule type" value="Genomic_DNA"/>
</dbReference>
<dbReference type="PROSITE" id="PS50005">
    <property type="entry name" value="TPR"/>
    <property type="match status" value="1"/>
</dbReference>
<feature type="transmembrane region" description="Helical" evidence="2">
    <location>
        <begin position="396"/>
        <end position="417"/>
    </location>
</feature>
<evidence type="ECO:0000313" key="5">
    <source>
        <dbReference type="EMBL" id="BAX80356.1"/>
    </source>
</evidence>
<dbReference type="InterPro" id="IPR010559">
    <property type="entry name" value="Sig_transdc_His_kin_internal"/>
</dbReference>
<protein>
    <recommendedName>
        <fullName evidence="4">Signal transduction histidine kinase internal region domain-containing protein</fullName>
    </recommendedName>
</protein>
<dbReference type="Gene3D" id="1.25.40.10">
    <property type="entry name" value="Tetratricopeptide repeat domain"/>
    <property type="match status" value="2"/>
</dbReference>
<keyword evidence="1" id="KW-0802">TPR repeat</keyword>
<dbReference type="Proteomes" id="UP000218267">
    <property type="component" value="Chromosome"/>
</dbReference>
<reference evidence="6" key="2">
    <citation type="journal article" date="2020" name="Antonie Van Leeuwenhoek">
        <title>Labilibaculum antarcticum sp. nov., a novel facultative anaerobic, psychrotorelant bacterium isolated from marine sediment of Antarctica.</title>
        <authorList>
            <person name="Watanabe M."/>
            <person name="Kojima H."/>
            <person name="Fukui M."/>
        </authorList>
    </citation>
    <scope>NUCLEOTIDE SEQUENCE [LARGE SCALE GENOMIC DNA]</scope>
    <source>
        <strain evidence="6">SPP2</strain>
    </source>
</reference>
<dbReference type="AlphaFoldDB" id="A0A1Y1CIZ1"/>